<dbReference type="Pfam" id="PF07715">
    <property type="entry name" value="Plug"/>
    <property type="match status" value="1"/>
</dbReference>
<keyword evidence="6 8" id="KW-0472">Membrane</keyword>
<evidence type="ECO:0000256" key="3">
    <source>
        <dbReference type="ARBA" id="ARBA00022452"/>
    </source>
</evidence>
<evidence type="ECO:0000313" key="13">
    <source>
        <dbReference type="EMBL" id="RNI25621.1"/>
    </source>
</evidence>
<keyword evidence="2 8" id="KW-0813">Transport</keyword>
<dbReference type="InterPro" id="IPR012910">
    <property type="entry name" value="Plug_dom"/>
</dbReference>
<evidence type="ECO:0000256" key="2">
    <source>
        <dbReference type="ARBA" id="ARBA00022448"/>
    </source>
</evidence>
<dbReference type="InterPro" id="IPR023996">
    <property type="entry name" value="TonB-dep_OMP_SusC/RagA"/>
</dbReference>
<comment type="similarity">
    <text evidence="8 9">Belongs to the TonB-dependent receptor family.</text>
</comment>
<dbReference type="NCBIfam" id="TIGR04056">
    <property type="entry name" value="OMP_RagA_SusC"/>
    <property type="match status" value="1"/>
</dbReference>
<gene>
    <name evidence="13" type="ORF">EFB08_12220</name>
</gene>
<evidence type="ECO:0000256" key="5">
    <source>
        <dbReference type="ARBA" id="ARBA00023077"/>
    </source>
</evidence>
<dbReference type="InterPro" id="IPR037066">
    <property type="entry name" value="Plug_dom_sf"/>
</dbReference>
<keyword evidence="4 8" id="KW-0812">Transmembrane</keyword>
<comment type="caution">
    <text evidence="13">The sequence shown here is derived from an EMBL/GenBank/DDBJ whole genome shotgun (WGS) entry which is preliminary data.</text>
</comment>
<reference evidence="13 14" key="1">
    <citation type="submission" date="2018-11" db="EMBL/GenBank/DDBJ databases">
        <title>Rufibacter latericius sp. nov., isolated from water in Baiyang Lake.</title>
        <authorList>
            <person name="Yang Y."/>
        </authorList>
    </citation>
    <scope>NUCLEOTIDE SEQUENCE [LARGE SCALE GENOMIC DNA]</scope>
    <source>
        <strain evidence="13 14">R-22-1c-1</strain>
    </source>
</reference>
<organism evidence="13 14">
    <name type="scientific">Rufibacter latericius</name>
    <dbReference type="NCBI Taxonomy" id="2487040"/>
    <lineage>
        <taxon>Bacteria</taxon>
        <taxon>Pseudomonadati</taxon>
        <taxon>Bacteroidota</taxon>
        <taxon>Cytophagia</taxon>
        <taxon>Cytophagales</taxon>
        <taxon>Hymenobacteraceae</taxon>
        <taxon>Rufibacter</taxon>
    </lineage>
</organism>
<keyword evidence="7 8" id="KW-0998">Cell outer membrane</keyword>
<dbReference type="AlphaFoldDB" id="A0A3M9MJA7"/>
<keyword evidence="13" id="KW-0675">Receptor</keyword>
<dbReference type="FunFam" id="2.170.130.10:FF:000008">
    <property type="entry name" value="SusC/RagA family TonB-linked outer membrane protein"/>
    <property type="match status" value="1"/>
</dbReference>
<keyword evidence="14" id="KW-1185">Reference proteome</keyword>
<feature type="domain" description="TonB-dependent receptor plug" evidence="12">
    <location>
        <begin position="145"/>
        <end position="251"/>
    </location>
</feature>
<dbReference type="NCBIfam" id="TIGR04057">
    <property type="entry name" value="SusC_RagA_signa"/>
    <property type="match status" value="1"/>
</dbReference>
<evidence type="ECO:0000256" key="7">
    <source>
        <dbReference type="ARBA" id="ARBA00023237"/>
    </source>
</evidence>
<dbReference type="PROSITE" id="PS52016">
    <property type="entry name" value="TONB_DEPENDENT_REC_3"/>
    <property type="match status" value="1"/>
</dbReference>
<dbReference type="SUPFAM" id="SSF49464">
    <property type="entry name" value="Carboxypeptidase regulatory domain-like"/>
    <property type="match status" value="1"/>
</dbReference>
<dbReference type="Gene3D" id="2.170.130.10">
    <property type="entry name" value="TonB-dependent receptor, plug domain"/>
    <property type="match status" value="1"/>
</dbReference>
<dbReference type="InterPro" id="IPR000531">
    <property type="entry name" value="Beta-barrel_TonB"/>
</dbReference>
<dbReference type="InterPro" id="IPR036942">
    <property type="entry name" value="Beta-barrel_TonB_sf"/>
</dbReference>
<dbReference type="EMBL" id="RJJD01000008">
    <property type="protein sequence ID" value="RNI25621.1"/>
    <property type="molecule type" value="Genomic_DNA"/>
</dbReference>
<evidence type="ECO:0000256" key="1">
    <source>
        <dbReference type="ARBA" id="ARBA00004571"/>
    </source>
</evidence>
<feature type="region of interest" description="Disordered" evidence="10">
    <location>
        <begin position="943"/>
        <end position="962"/>
    </location>
</feature>
<feature type="domain" description="TonB-dependent receptor-like beta-barrel" evidence="11">
    <location>
        <begin position="451"/>
        <end position="1004"/>
    </location>
</feature>
<dbReference type="Pfam" id="PF00593">
    <property type="entry name" value="TonB_dep_Rec_b-barrel"/>
    <property type="match status" value="1"/>
</dbReference>
<name>A0A3M9MJA7_9BACT</name>
<dbReference type="SUPFAM" id="SSF56935">
    <property type="entry name" value="Porins"/>
    <property type="match status" value="1"/>
</dbReference>
<evidence type="ECO:0000256" key="10">
    <source>
        <dbReference type="SAM" id="MobiDB-lite"/>
    </source>
</evidence>
<dbReference type="Pfam" id="PF13715">
    <property type="entry name" value="CarbopepD_reg_2"/>
    <property type="match status" value="1"/>
</dbReference>
<evidence type="ECO:0000256" key="4">
    <source>
        <dbReference type="ARBA" id="ARBA00022692"/>
    </source>
</evidence>
<evidence type="ECO:0000256" key="6">
    <source>
        <dbReference type="ARBA" id="ARBA00023136"/>
    </source>
</evidence>
<dbReference type="GO" id="GO:0009279">
    <property type="term" value="C:cell outer membrane"/>
    <property type="evidence" value="ECO:0007669"/>
    <property type="project" value="UniProtKB-SubCell"/>
</dbReference>
<proteinExistence type="inferred from homology"/>
<evidence type="ECO:0000313" key="14">
    <source>
        <dbReference type="Proteomes" id="UP000272117"/>
    </source>
</evidence>
<evidence type="ECO:0000256" key="9">
    <source>
        <dbReference type="RuleBase" id="RU003357"/>
    </source>
</evidence>
<dbReference type="Proteomes" id="UP000272117">
    <property type="component" value="Unassembled WGS sequence"/>
</dbReference>
<dbReference type="Gene3D" id="2.60.40.1120">
    <property type="entry name" value="Carboxypeptidase-like, regulatory domain"/>
    <property type="match status" value="1"/>
</dbReference>
<keyword evidence="5 9" id="KW-0798">TonB box</keyword>
<dbReference type="InterPro" id="IPR039426">
    <property type="entry name" value="TonB-dep_rcpt-like"/>
</dbReference>
<dbReference type="InterPro" id="IPR023997">
    <property type="entry name" value="TonB-dep_OMP_SusC/RagA_CS"/>
</dbReference>
<feature type="compositionally biased region" description="Polar residues" evidence="10">
    <location>
        <begin position="943"/>
        <end position="958"/>
    </location>
</feature>
<accession>A0A3M9MJA7</accession>
<evidence type="ECO:0000256" key="8">
    <source>
        <dbReference type="PROSITE-ProRule" id="PRU01360"/>
    </source>
</evidence>
<dbReference type="InterPro" id="IPR008969">
    <property type="entry name" value="CarboxyPept-like_regulatory"/>
</dbReference>
<dbReference type="RefSeq" id="WP_123127252.1">
    <property type="nucleotide sequence ID" value="NZ_RJJD01000008.1"/>
</dbReference>
<protein>
    <submittedName>
        <fullName evidence="13">TonB-dependent receptor</fullName>
    </submittedName>
</protein>
<dbReference type="Gene3D" id="2.40.170.20">
    <property type="entry name" value="TonB-dependent receptor, beta-barrel domain"/>
    <property type="match status" value="1"/>
</dbReference>
<keyword evidence="3 8" id="KW-1134">Transmembrane beta strand</keyword>
<sequence>MYHLLTDNMHRTSTHGAQPHLQKTFPGARRWKLRFLGMLLLCLFLAGQAFGQTFTVSGVVRDDTGTGLAGVTVQLKGATTATATNADGSYSLTVPSGSGTLVFTYIGFQTQEVAINDRSTLNVTLATDQQALDEVVVVGYGTQQKSQVTGAISSIKGASLAQTQAVDLSTALQGQAAGVNVTSPTGAPGTEAVIRIRGIGTLNNSNPLFIIDGVPVTGGLNTISPNDIESIEVLKDAAASAIYGARAANGVVLVTTKSGKAGKNEIAVEASYGLASAIGLPEMVSTAEFIELQNEAFTNDGATTRNNDNAATLPNTDWLDAVFRTAGIQRYNLSFSGGNDVTRYYISGNLVNQEGTIQNSEFKRYGIRSNVSSSVKKWLTVGENLNLTYDYTKALGASGDGGRPGSLPGVVRYALLRPNAIPVYDPVTGFYTDLPPASLYQNSILYGDAKNPLAIADYRNRALDRYRAVGNIYAEVKFLEDFRLRTDAGLDFSLQEQQQYNGQIPGDRTTLTDKDKSLDKFRHRYYTLNWTNTLNYNHNFNEAHDVGFTLGTEYVTFKVDYLSAARNGYDNRTDANPDLQYLDFGLGQQFSSGVEEEWALMSYFGRVSYAFKEKYLLTANLRADASSRFSENNRTGYFPSVSVGWNLARENFMQNVSWLPDLKLRASWGQLGNQEIGLYPFATLYSTSNGVLQPISLGNPDVKWETTEQTNVGLDASLFQGMVNLSVDYFDKQSRDILIQLPASYTNGDAAPPYVNGAKLSNKGWDFTLNYRQSTGGFSWDVTGNLTTVKNRVESLYQSKEQILSSGSGSVILREGLPLSAFYGYKTNGLFQTEEDVQAYVNATGEQLQPNAQPGDIRFVDVNNDGKIDDADRTIIGDPNPELLYSLNGTFSFKNFDLNLFFNGVYGNEIYNEVDNIINSFDARGFNVKRNFYEERWHGEGTSNSMPRATYQDPNNNRRSSDRYVESGSYLRLKNVVLGYTLPGTLMQQVGVSRARVYVSAQNLFTVTDYGGMDPELYTNENLANYGDLGRGIDMGTYPQSRIFTFGLQLGF</sequence>
<evidence type="ECO:0000259" key="11">
    <source>
        <dbReference type="Pfam" id="PF00593"/>
    </source>
</evidence>
<evidence type="ECO:0000259" key="12">
    <source>
        <dbReference type="Pfam" id="PF07715"/>
    </source>
</evidence>
<comment type="subcellular location">
    <subcellularLocation>
        <location evidence="1 8">Cell outer membrane</location>
        <topology evidence="1 8">Multi-pass membrane protein</topology>
    </subcellularLocation>
</comment>
<dbReference type="OrthoDB" id="9768177at2"/>